<evidence type="ECO:0000256" key="3">
    <source>
        <dbReference type="SAM" id="SignalP"/>
    </source>
</evidence>
<comment type="caution">
    <text evidence="5">The sequence shown here is derived from an EMBL/GenBank/DDBJ whole genome shotgun (WGS) entry which is preliminary data.</text>
</comment>
<dbReference type="RefSeq" id="WP_312552357.1">
    <property type="nucleotide sequence ID" value="NZ_JBHRVV010000001.1"/>
</dbReference>
<organism evidence="5 6">
    <name type="scientific">Massilia haematophila</name>
    <dbReference type="NCBI Taxonomy" id="457923"/>
    <lineage>
        <taxon>Bacteria</taxon>
        <taxon>Pseudomonadati</taxon>
        <taxon>Pseudomonadota</taxon>
        <taxon>Betaproteobacteria</taxon>
        <taxon>Burkholderiales</taxon>
        <taxon>Oxalobacteraceae</taxon>
        <taxon>Telluria group</taxon>
        <taxon>Massilia</taxon>
    </lineage>
</organism>
<protein>
    <submittedName>
        <fullName evidence="5">Quinoprotein dehydrogenase-associated putative ABC transporter substrate-binding protein</fullName>
    </submittedName>
</protein>
<dbReference type="PANTHER" id="PTHR35936">
    <property type="entry name" value="MEMBRANE-BOUND LYTIC MUREIN TRANSGLYCOSYLASE F"/>
    <property type="match status" value="1"/>
</dbReference>
<keyword evidence="1 3" id="KW-0732">Signal</keyword>
<dbReference type="Gene3D" id="3.40.190.10">
    <property type="entry name" value="Periplasmic binding protein-like II"/>
    <property type="match status" value="2"/>
</dbReference>
<feature type="chain" id="PRO_5045534191" evidence="3">
    <location>
        <begin position="24"/>
        <end position="316"/>
    </location>
</feature>
<feature type="compositionally biased region" description="Pro residues" evidence="2">
    <location>
        <begin position="285"/>
        <end position="309"/>
    </location>
</feature>
<sequence>MRWRQLAAGAACALSCLGNPAGAQEGAPAPGQDKVLRVCQDPNNLPLSNRAGAGFENRIAALLAQELGWKLEHTWFPQRIGFIRNTLRAKEENTDRYKCDLVTGVPKGFELGATTRPYYRSTYAMAYVKGKGLDRVRTLDDLLALDPAQRQRLRIGVFTGSPVTEWLLEHGLMEQVEWYQSQTGDAAQYPGEIVEKDLASGKIDVALAWGPIVGYFARNARAAPIVAIPLASRPHMKLDFEIAMAVRHGDKEFRQRIDQLLAANEPKIRAILEQYGVPLLAPQDAPGPGPASAQPAPPTPAPAATPTPTPASARAP</sequence>
<dbReference type="SUPFAM" id="SSF53850">
    <property type="entry name" value="Periplasmic binding protein-like II"/>
    <property type="match status" value="1"/>
</dbReference>
<accession>A0ABV7PMM8</accession>
<evidence type="ECO:0000256" key="1">
    <source>
        <dbReference type="ARBA" id="ARBA00022729"/>
    </source>
</evidence>
<evidence type="ECO:0000313" key="5">
    <source>
        <dbReference type="EMBL" id="MFC3460505.1"/>
    </source>
</evidence>
<evidence type="ECO:0000256" key="2">
    <source>
        <dbReference type="SAM" id="MobiDB-lite"/>
    </source>
</evidence>
<reference evidence="6" key="1">
    <citation type="journal article" date="2019" name="Int. J. Syst. Evol. Microbiol.">
        <title>The Global Catalogue of Microorganisms (GCM) 10K type strain sequencing project: providing services to taxonomists for standard genome sequencing and annotation.</title>
        <authorList>
            <consortium name="The Broad Institute Genomics Platform"/>
            <consortium name="The Broad Institute Genome Sequencing Center for Infectious Disease"/>
            <person name="Wu L."/>
            <person name="Ma J."/>
        </authorList>
    </citation>
    <scope>NUCLEOTIDE SEQUENCE [LARGE SCALE GENOMIC DNA]</scope>
    <source>
        <strain evidence="6">CCM 7480</strain>
    </source>
</reference>
<dbReference type="PANTHER" id="PTHR35936:SF17">
    <property type="entry name" value="ARGININE-BINDING EXTRACELLULAR PROTEIN ARTP"/>
    <property type="match status" value="1"/>
</dbReference>
<evidence type="ECO:0000313" key="6">
    <source>
        <dbReference type="Proteomes" id="UP001595665"/>
    </source>
</evidence>
<dbReference type="NCBIfam" id="TIGR03871">
    <property type="entry name" value="ABC_peri_MoxJ_2"/>
    <property type="match status" value="1"/>
</dbReference>
<dbReference type="InterPro" id="IPR001638">
    <property type="entry name" value="Solute-binding_3/MltF_N"/>
</dbReference>
<dbReference type="SMART" id="SM00062">
    <property type="entry name" value="PBPb"/>
    <property type="match status" value="1"/>
</dbReference>
<feature type="region of interest" description="Disordered" evidence="2">
    <location>
        <begin position="279"/>
        <end position="316"/>
    </location>
</feature>
<feature type="domain" description="Solute-binding protein family 3/N-terminal" evidence="4">
    <location>
        <begin position="35"/>
        <end position="279"/>
    </location>
</feature>
<dbReference type="InterPro" id="IPR022448">
    <property type="entry name" value="Quinoprotein_dehydrogenase"/>
</dbReference>
<keyword evidence="6" id="KW-1185">Reference proteome</keyword>
<gene>
    <name evidence="5" type="ORF">ACFOPH_19965</name>
</gene>
<name>A0ABV7PMM8_9BURK</name>
<proteinExistence type="predicted"/>
<dbReference type="EMBL" id="JBHRVV010000001">
    <property type="protein sequence ID" value="MFC3460505.1"/>
    <property type="molecule type" value="Genomic_DNA"/>
</dbReference>
<feature type="signal peptide" evidence="3">
    <location>
        <begin position="1"/>
        <end position="23"/>
    </location>
</feature>
<evidence type="ECO:0000259" key="4">
    <source>
        <dbReference type="SMART" id="SM00062"/>
    </source>
</evidence>
<dbReference type="Proteomes" id="UP001595665">
    <property type="component" value="Unassembled WGS sequence"/>
</dbReference>